<organism evidence="2 3">
    <name type="scientific">Clostridium neuense</name>
    <dbReference type="NCBI Taxonomy" id="1728934"/>
    <lineage>
        <taxon>Bacteria</taxon>
        <taxon>Bacillati</taxon>
        <taxon>Bacillota</taxon>
        <taxon>Clostridia</taxon>
        <taxon>Eubacteriales</taxon>
        <taxon>Clostridiaceae</taxon>
        <taxon>Clostridium</taxon>
    </lineage>
</organism>
<dbReference type="PANTHER" id="PTHR39162:SF1">
    <property type="entry name" value="SPORULATION PROTEIN YTFJ"/>
    <property type="match status" value="1"/>
</dbReference>
<evidence type="ECO:0000313" key="2">
    <source>
        <dbReference type="EMBL" id="MFL0251544.1"/>
    </source>
</evidence>
<feature type="compositionally biased region" description="Basic and acidic residues" evidence="1">
    <location>
        <begin position="128"/>
        <end position="150"/>
    </location>
</feature>
<dbReference type="PIRSF" id="PIRSF021377">
    <property type="entry name" value="YtfJ"/>
    <property type="match status" value="1"/>
</dbReference>
<gene>
    <name evidence="2" type="primary">ytfJ</name>
    <name evidence="2" type="ORF">ACJDT4_14070</name>
</gene>
<dbReference type="NCBIfam" id="TIGR02874">
    <property type="entry name" value="spore_ytfJ"/>
    <property type="match status" value="1"/>
</dbReference>
<protein>
    <submittedName>
        <fullName evidence="2">GerW family sporulation protein</fullName>
    </submittedName>
</protein>
<dbReference type="RefSeq" id="WP_406788198.1">
    <property type="nucleotide sequence ID" value="NZ_JBJIAA010000011.1"/>
</dbReference>
<keyword evidence="3" id="KW-1185">Reference proteome</keyword>
<accession>A0ABW8TGD3</accession>
<evidence type="ECO:0000256" key="1">
    <source>
        <dbReference type="SAM" id="MobiDB-lite"/>
    </source>
</evidence>
<comment type="caution">
    <text evidence="2">The sequence shown here is derived from an EMBL/GenBank/DDBJ whole genome shotgun (WGS) entry which is preliminary data.</text>
</comment>
<name>A0ABW8TGD3_9CLOT</name>
<sequence>MDNHPIENLMKSTMENIREMVDVNTIIGDPIKGDGNSLILPISKVSFGFVSGGSEFNSSASPESQKNYPFGGGSGSGISIKPVAFLVLKDDSVRLLPLNAENTYEKIVDLVPQVMDMIKNMSHTHKFDKKDLKSKDEEKKTKHHDDEIDF</sequence>
<dbReference type="Proteomes" id="UP001623592">
    <property type="component" value="Unassembled WGS sequence"/>
</dbReference>
<feature type="region of interest" description="Disordered" evidence="1">
    <location>
        <begin position="126"/>
        <end position="150"/>
    </location>
</feature>
<dbReference type="EMBL" id="JBJIAA010000011">
    <property type="protein sequence ID" value="MFL0251544.1"/>
    <property type="molecule type" value="Genomic_DNA"/>
</dbReference>
<dbReference type="InterPro" id="IPR014229">
    <property type="entry name" value="Spore_YtfJ"/>
</dbReference>
<evidence type="ECO:0000313" key="3">
    <source>
        <dbReference type="Proteomes" id="UP001623592"/>
    </source>
</evidence>
<proteinExistence type="predicted"/>
<dbReference type="PANTHER" id="PTHR39162">
    <property type="entry name" value="GLL3345 PROTEIN"/>
    <property type="match status" value="1"/>
</dbReference>
<dbReference type="Pfam" id="PF09579">
    <property type="entry name" value="Spore_YtfJ"/>
    <property type="match status" value="1"/>
</dbReference>
<reference evidence="2 3" key="1">
    <citation type="submission" date="2024-11" db="EMBL/GenBank/DDBJ databases">
        <authorList>
            <person name="Heng Y.C."/>
            <person name="Lim A.C.H."/>
            <person name="Lee J.K.Y."/>
            <person name="Kittelmann S."/>
        </authorList>
    </citation>
    <scope>NUCLEOTIDE SEQUENCE [LARGE SCALE GENOMIC DNA]</scope>
    <source>
        <strain evidence="2 3">WILCCON 0114</strain>
    </source>
</reference>